<evidence type="ECO:0000256" key="3">
    <source>
        <dbReference type="ARBA" id="ARBA00022519"/>
    </source>
</evidence>
<dbReference type="Pfam" id="PF03279">
    <property type="entry name" value="Lip_A_acyltrans"/>
    <property type="match status" value="1"/>
</dbReference>
<name>A0A327KKB4_9BRAD</name>
<dbReference type="GO" id="GO:0009247">
    <property type="term" value="P:glycolipid biosynthetic process"/>
    <property type="evidence" value="ECO:0007669"/>
    <property type="project" value="UniProtKB-ARBA"/>
</dbReference>
<organism evidence="7 8">
    <name type="scientific">Rhodoplanes elegans</name>
    <dbReference type="NCBI Taxonomy" id="29408"/>
    <lineage>
        <taxon>Bacteria</taxon>
        <taxon>Pseudomonadati</taxon>
        <taxon>Pseudomonadota</taxon>
        <taxon>Alphaproteobacteria</taxon>
        <taxon>Hyphomicrobiales</taxon>
        <taxon>Nitrobacteraceae</taxon>
        <taxon>Rhodoplanes</taxon>
    </lineage>
</organism>
<keyword evidence="6 7" id="KW-0012">Acyltransferase</keyword>
<comment type="caution">
    <text evidence="7">The sequence shown here is derived from an EMBL/GenBank/DDBJ whole genome shotgun (WGS) entry which is preliminary data.</text>
</comment>
<keyword evidence="8" id="KW-1185">Reference proteome</keyword>
<dbReference type="EMBL" id="NPEU01000163">
    <property type="protein sequence ID" value="RAI37772.1"/>
    <property type="molecule type" value="Genomic_DNA"/>
</dbReference>
<evidence type="ECO:0000256" key="4">
    <source>
        <dbReference type="ARBA" id="ARBA00022679"/>
    </source>
</evidence>
<evidence type="ECO:0000313" key="8">
    <source>
        <dbReference type="Proteomes" id="UP000248863"/>
    </source>
</evidence>
<accession>A0A327KKB4</accession>
<proteinExistence type="predicted"/>
<dbReference type="CDD" id="cd07984">
    <property type="entry name" value="LPLAT_LABLAT-like"/>
    <property type="match status" value="1"/>
</dbReference>
<dbReference type="OrthoDB" id="9801955at2"/>
<evidence type="ECO:0000313" key="7">
    <source>
        <dbReference type="EMBL" id="RAI37772.1"/>
    </source>
</evidence>
<dbReference type="GO" id="GO:0016746">
    <property type="term" value="F:acyltransferase activity"/>
    <property type="evidence" value="ECO:0007669"/>
    <property type="project" value="UniProtKB-KW"/>
</dbReference>
<dbReference type="Proteomes" id="UP000248863">
    <property type="component" value="Unassembled WGS sequence"/>
</dbReference>
<dbReference type="RefSeq" id="WP_111357944.1">
    <property type="nucleotide sequence ID" value="NZ_NHSK01000214.1"/>
</dbReference>
<dbReference type="PANTHER" id="PTHR30606">
    <property type="entry name" value="LIPID A BIOSYNTHESIS LAUROYL ACYLTRANSFERASE"/>
    <property type="match status" value="1"/>
</dbReference>
<sequence>MPPLELKLKAWSWHAGLVLKRGLDRVLRATVRPLIGLLRRLDRISASDKAGAVMRRVGPHLREHRIGRANLKAAFPEKSDAEIEQILSGVWDNLGRVAVEVINLDRIAAQGARGERQFITYGERELKRFEALRDADKPAVIFTAHLANWELPAVVAGIEGLRSMALFRRPNMASIADVLIEMREPLMGTLVPSGFGAPMRLARGLETGHHVGMLVDQHDSKGVEVTFFGRRCRVSPLIAMLAREYESPIHGVRIIRLPEGRFTGEITEAVTPVRDAEGRIDVPGTMQAITDVVETWVRDHPEQWLWLHRRWR</sequence>
<keyword evidence="5" id="KW-0472">Membrane</keyword>
<keyword evidence="3" id="KW-0997">Cell inner membrane</keyword>
<dbReference type="PANTHER" id="PTHR30606:SF9">
    <property type="entry name" value="LIPID A BIOSYNTHESIS LAUROYLTRANSFERASE"/>
    <property type="match status" value="1"/>
</dbReference>
<evidence type="ECO:0000256" key="1">
    <source>
        <dbReference type="ARBA" id="ARBA00004533"/>
    </source>
</evidence>
<dbReference type="GO" id="GO:0005886">
    <property type="term" value="C:plasma membrane"/>
    <property type="evidence" value="ECO:0007669"/>
    <property type="project" value="UniProtKB-SubCell"/>
</dbReference>
<keyword evidence="2" id="KW-1003">Cell membrane</keyword>
<protein>
    <submittedName>
        <fullName evidence="7">Lipid A biosynthesis lauroyl acyltransferase</fullName>
    </submittedName>
</protein>
<dbReference type="InterPro" id="IPR004960">
    <property type="entry name" value="LipA_acyltrans"/>
</dbReference>
<dbReference type="NCBIfam" id="NF005120">
    <property type="entry name" value="PRK06553.1"/>
    <property type="match status" value="1"/>
</dbReference>
<evidence type="ECO:0000256" key="6">
    <source>
        <dbReference type="ARBA" id="ARBA00023315"/>
    </source>
</evidence>
<evidence type="ECO:0000256" key="5">
    <source>
        <dbReference type="ARBA" id="ARBA00023136"/>
    </source>
</evidence>
<gene>
    <name evidence="7" type="ORF">CH338_14930</name>
</gene>
<reference evidence="7 8" key="1">
    <citation type="submission" date="2017-07" db="EMBL/GenBank/DDBJ databases">
        <title>Draft Genome Sequences of Select Purple Nonsulfur Bacteria.</title>
        <authorList>
            <person name="Lasarre B."/>
            <person name="Mckinlay J.B."/>
        </authorList>
    </citation>
    <scope>NUCLEOTIDE SEQUENCE [LARGE SCALE GENOMIC DNA]</scope>
    <source>
        <strain evidence="7 8">DSM 11907</strain>
    </source>
</reference>
<dbReference type="AlphaFoldDB" id="A0A327KKB4"/>
<comment type="subcellular location">
    <subcellularLocation>
        <location evidence="1">Cell inner membrane</location>
    </subcellularLocation>
</comment>
<evidence type="ECO:0000256" key="2">
    <source>
        <dbReference type="ARBA" id="ARBA00022475"/>
    </source>
</evidence>
<keyword evidence="4 7" id="KW-0808">Transferase</keyword>